<feature type="region of interest" description="Disordered" evidence="1">
    <location>
        <begin position="25"/>
        <end position="68"/>
    </location>
</feature>
<dbReference type="Proteomes" id="UP001228504">
    <property type="component" value="Unassembled WGS sequence"/>
</dbReference>
<name>A0ABT9USG6_9FIRM</name>
<feature type="compositionally biased region" description="Low complexity" evidence="1">
    <location>
        <begin position="25"/>
        <end position="50"/>
    </location>
</feature>
<evidence type="ECO:0000256" key="2">
    <source>
        <dbReference type="SAM" id="SignalP"/>
    </source>
</evidence>
<feature type="signal peptide" evidence="2">
    <location>
        <begin position="1"/>
        <end position="21"/>
    </location>
</feature>
<feature type="chain" id="PRO_5047374808" description="Lipoprotein" evidence="2">
    <location>
        <begin position="22"/>
        <end position="274"/>
    </location>
</feature>
<reference evidence="3 4" key="1">
    <citation type="submission" date="2023-07" db="EMBL/GenBank/DDBJ databases">
        <title>Genomic Encyclopedia of Type Strains, Phase IV (KMG-IV): sequencing the most valuable type-strain genomes for metagenomic binning, comparative biology and taxonomic classification.</title>
        <authorList>
            <person name="Goeker M."/>
        </authorList>
    </citation>
    <scope>NUCLEOTIDE SEQUENCE [LARGE SCALE GENOMIC DNA]</scope>
    <source>
        <strain evidence="3 4">DSM 20694</strain>
    </source>
</reference>
<keyword evidence="4" id="KW-1185">Reference proteome</keyword>
<accession>A0ABT9USG6</accession>
<organism evidence="3 4">
    <name type="scientific">Eubacterium multiforme</name>
    <dbReference type="NCBI Taxonomy" id="83339"/>
    <lineage>
        <taxon>Bacteria</taxon>
        <taxon>Bacillati</taxon>
        <taxon>Bacillota</taxon>
        <taxon>Clostridia</taxon>
        <taxon>Eubacteriales</taxon>
        <taxon>Eubacteriaceae</taxon>
        <taxon>Eubacterium</taxon>
    </lineage>
</organism>
<evidence type="ECO:0000313" key="3">
    <source>
        <dbReference type="EMBL" id="MDQ0149244.1"/>
    </source>
</evidence>
<evidence type="ECO:0000313" key="4">
    <source>
        <dbReference type="Proteomes" id="UP001228504"/>
    </source>
</evidence>
<comment type="caution">
    <text evidence="3">The sequence shown here is derived from an EMBL/GenBank/DDBJ whole genome shotgun (WGS) entry which is preliminary data.</text>
</comment>
<sequence>MKKLLLTTLTFIIVGSLLVSCTNKTSNNKNSNSESTKQEANNNTKQSNQNTKKEIYKTNTDTKENSSNKPLNLIRINMVDSADTCREYCFKSLGAYSTNKLKYSSKKDTYIAGFLVGANPLKTSNIKNFKYNKLIAPFGHIKYPNFLKLEKNAIPASGSGFTFKDLNNKINFHFGCHEPYPSINGTGNRNINDVYKTMTNTSIEQFKITYKAKGKDWACVSSEKNDIISYDFVKLSKDLEVYFGYSYHKKYEKIFDNIIQETYKSFNTENSIKN</sequence>
<evidence type="ECO:0000256" key="1">
    <source>
        <dbReference type="SAM" id="MobiDB-lite"/>
    </source>
</evidence>
<dbReference type="PROSITE" id="PS51257">
    <property type="entry name" value="PROKAR_LIPOPROTEIN"/>
    <property type="match status" value="1"/>
</dbReference>
<evidence type="ECO:0008006" key="5">
    <source>
        <dbReference type="Google" id="ProtNLM"/>
    </source>
</evidence>
<gene>
    <name evidence="3" type="ORF">J2S18_001174</name>
</gene>
<keyword evidence="2" id="KW-0732">Signal</keyword>
<feature type="compositionally biased region" description="Basic and acidic residues" evidence="1">
    <location>
        <begin position="51"/>
        <end position="66"/>
    </location>
</feature>
<protein>
    <recommendedName>
        <fullName evidence="5">Lipoprotein</fullName>
    </recommendedName>
</protein>
<dbReference type="EMBL" id="JAUSUF010000002">
    <property type="protein sequence ID" value="MDQ0149244.1"/>
    <property type="molecule type" value="Genomic_DNA"/>
</dbReference>
<dbReference type="RefSeq" id="WP_307484424.1">
    <property type="nucleotide sequence ID" value="NZ_JAUSUF010000002.1"/>
</dbReference>
<proteinExistence type="predicted"/>